<gene>
    <name evidence="3" type="ORF">TraAM80_03164</name>
</gene>
<name>A0A3R7L520_TRYRA</name>
<accession>A0A3R7L520</accession>
<proteinExistence type="predicted"/>
<keyword evidence="4" id="KW-1185">Reference proteome</keyword>
<dbReference type="Proteomes" id="UP000283634">
    <property type="component" value="Unassembled WGS sequence"/>
</dbReference>
<feature type="compositionally biased region" description="Basic and acidic residues" evidence="2">
    <location>
        <begin position="42"/>
        <end position="60"/>
    </location>
</feature>
<feature type="region of interest" description="Disordered" evidence="2">
    <location>
        <begin position="133"/>
        <end position="178"/>
    </location>
</feature>
<keyword evidence="1" id="KW-0175">Coiled coil</keyword>
<evidence type="ECO:0000313" key="4">
    <source>
        <dbReference type="Proteomes" id="UP000283634"/>
    </source>
</evidence>
<dbReference type="OMA" id="SATWKAE"/>
<evidence type="ECO:0000256" key="2">
    <source>
        <dbReference type="SAM" id="MobiDB-lite"/>
    </source>
</evidence>
<feature type="region of interest" description="Disordered" evidence="2">
    <location>
        <begin position="25"/>
        <end position="73"/>
    </location>
</feature>
<reference evidence="3 4" key="1">
    <citation type="journal article" date="2018" name="BMC Genomics">
        <title>Genomic comparison of Trypanosoma conorhini and Trypanosoma rangeli to Trypanosoma cruzi strains of high and low virulence.</title>
        <authorList>
            <person name="Bradwell K.R."/>
            <person name="Koparde V.N."/>
            <person name="Matveyev A.V."/>
            <person name="Serrano M.G."/>
            <person name="Alves J.M."/>
            <person name="Parikh H."/>
            <person name="Huang B."/>
            <person name="Lee V."/>
            <person name="Espinosa-Alvarez O."/>
            <person name="Ortiz P.A."/>
            <person name="Costa-Martins A.G."/>
            <person name="Teixeira M.M."/>
            <person name="Buck G.A."/>
        </authorList>
    </citation>
    <scope>NUCLEOTIDE SEQUENCE [LARGE SCALE GENOMIC DNA]</scope>
    <source>
        <strain evidence="3 4">AM80</strain>
    </source>
</reference>
<dbReference type="GeneID" id="40327097"/>
<feature type="coiled-coil region" evidence="1">
    <location>
        <begin position="229"/>
        <end position="574"/>
    </location>
</feature>
<organism evidence="3 4">
    <name type="scientific">Trypanosoma rangeli</name>
    <dbReference type="NCBI Taxonomy" id="5698"/>
    <lineage>
        <taxon>Eukaryota</taxon>
        <taxon>Discoba</taxon>
        <taxon>Euglenozoa</taxon>
        <taxon>Kinetoplastea</taxon>
        <taxon>Metakinetoplastina</taxon>
        <taxon>Trypanosomatida</taxon>
        <taxon>Trypanosomatidae</taxon>
        <taxon>Trypanosoma</taxon>
        <taxon>Herpetosoma</taxon>
    </lineage>
</organism>
<dbReference type="OrthoDB" id="267612at2759"/>
<protein>
    <recommendedName>
        <fullName evidence="5">TATA element modulatory factor 1 TATA binding domain-containing protein</fullName>
    </recommendedName>
</protein>
<comment type="caution">
    <text evidence="3">The sequence shown here is derived from an EMBL/GenBank/DDBJ whole genome shotgun (WGS) entry which is preliminary data.</text>
</comment>
<evidence type="ECO:0008006" key="5">
    <source>
        <dbReference type="Google" id="ProtNLM"/>
    </source>
</evidence>
<feature type="compositionally biased region" description="Acidic residues" evidence="2">
    <location>
        <begin position="28"/>
        <end position="41"/>
    </location>
</feature>
<dbReference type="RefSeq" id="XP_029240037.1">
    <property type="nucleotide sequence ID" value="XM_029380143.1"/>
</dbReference>
<dbReference type="AlphaFoldDB" id="A0A3R7L520"/>
<dbReference type="EMBL" id="MKGL01000079">
    <property type="protein sequence ID" value="RNF07790.1"/>
    <property type="molecule type" value="Genomic_DNA"/>
</dbReference>
<evidence type="ECO:0000256" key="1">
    <source>
        <dbReference type="SAM" id="Coils"/>
    </source>
</evidence>
<dbReference type="VEuPathDB" id="TriTrypDB:TRSC58_00950"/>
<sequence>MWGSWLDQIHKKLDDVSGLAEQAIGGVYEEEEEEEEEEGEEENKREEMCLELEGTKKTEEEVTAGKGAGGDRNLLFHPTLTPEVQQETHVEGVFTSSNGAVELQPHSQERGMLMEPVSCGAKSALYEVSATPNEKLTDSVTEAVEGSEADPISHERSPLQSVTPEEVAESPAGAAPHLTADTTTLASVTLKAVHSTAQHIASLHPDGVECNSLAGGGSEEQLLRFQQLLADEMEVSRLLREEKNRLEHRIVFLEKELSSLHLLKKNAVHANMQKMEALEREGSELSRKLGKERERYKSLYEKKTQVENRLEVLEQKIAQFALREEEFQQRIAASHTDCETAKQRAEELSALLKEQEGDVRLLQQQLTSAKQSYAEVVSHHEKEISEQRTELKLQKENTSGMLVSMQQEKEALVSSLQQNQLEYERRIQELESKLIQANRRTAHAEMRLTDHERSALAPLRELRAALDDVERQKKQLMEEVEYWKGEFSAMERGRESEKKYFTQRLADMQSEIQSMQNEKLAFEQELQQSRVKHSQLQRALENSLERASHVEATKEQLTMALEEARRQVDSASNSNNSTIALTPNVRMGESARHQPPSFDESSGGTLRPLFPADAVESVSNVCRSNRSRVDRELVRQAVEIERLRRVEEEGAEAKQKLLVLAAQHDLLMQMYGQLREELQKGQLGQSSK</sequence>
<evidence type="ECO:0000313" key="3">
    <source>
        <dbReference type="EMBL" id="RNF07790.1"/>
    </source>
</evidence>